<dbReference type="EMBL" id="JAIXMP010000001">
    <property type="protein sequence ID" value="KAI9278426.1"/>
    <property type="molecule type" value="Genomic_DNA"/>
</dbReference>
<dbReference type="GO" id="GO:0005992">
    <property type="term" value="P:trehalose biosynthetic process"/>
    <property type="evidence" value="ECO:0007669"/>
    <property type="project" value="InterPro"/>
</dbReference>
<dbReference type="Gene3D" id="3.40.50.1000">
    <property type="entry name" value="HAD superfamily/HAD-like"/>
    <property type="match status" value="1"/>
</dbReference>
<dbReference type="PANTHER" id="PTHR10788:SF123">
    <property type="entry name" value="TREHALOSE-PHOSPHATASE"/>
    <property type="match status" value="1"/>
</dbReference>
<dbReference type="FunFam" id="3.40.50.2000:FF:000036">
    <property type="entry name" value="Alpha,alpha-trehalose-phosphate synthase subunit Tps2"/>
    <property type="match status" value="1"/>
</dbReference>
<dbReference type="SUPFAM" id="SSF56784">
    <property type="entry name" value="HAD-like"/>
    <property type="match status" value="1"/>
</dbReference>
<dbReference type="GO" id="GO:0005946">
    <property type="term" value="C:alpha,alpha-trehalose-phosphate synthase complex (UDP-forming)"/>
    <property type="evidence" value="ECO:0007669"/>
    <property type="project" value="TreeGrafter"/>
</dbReference>
<evidence type="ECO:0000256" key="2">
    <source>
        <dbReference type="ARBA" id="ARBA00006330"/>
    </source>
</evidence>
<dbReference type="Gene3D" id="3.40.50.2000">
    <property type="entry name" value="Glycogen Phosphorylase B"/>
    <property type="match status" value="2"/>
</dbReference>
<comment type="similarity">
    <text evidence="1">In the N-terminal section; belongs to the glycosyltransferase 20 family.</text>
</comment>
<dbReference type="FunFam" id="3.30.70.1020:FF:000002">
    <property type="entry name" value="Trehalose-6-phosphate synthase 2"/>
    <property type="match status" value="1"/>
</dbReference>
<dbReference type="PANTHER" id="PTHR10788">
    <property type="entry name" value="TREHALOSE-6-PHOSPHATE SYNTHASE"/>
    <property type="match status" value="1"/>
</dbReference>
<dbReference type="SUPFAM" id="SSF53756">
    <property type="entry name" value="UDP-Glycosyltransferase/glycogen phosphorylase"/>
    <property type="match status" value="1"/>
</dbReference>
<name>A0AAD5KBZ7_9FUNG</name>
<sequence>MTFHDLLTAENVAQYLPLSGHLPSIPGRIINVTHQIPYNIIRSPPSMTPIDQFDNNNTPQEQETSSLENNPPTPPYSPNGSSFESTTDEERESIDLFKKIHQHSYQQRKSASTASASSSSTASYPSGAPISKLARHHRRQGTLRVKFHAADWTVVQGRGHGALYAGLQSLSQHWETIHIGWTGPIRVSHSKNKTTIPSESIELKDRQKLEGLLWETGRIIPIFLENSKANGHYEGYCKEVLWPLFHYLVWTNATDGRDEKQYWKDYVAVNQQFADTIIAHYKKGDIICIQDYHLLLVPEMVRAQIPDAAIGIFIHATFPSSEIFRCLAARNEILKGMAGADLVGFQTYSYARHFISSCTRVLGYESTLVGVNANAHQVSVGTFPIGIDVDRVNRFRKQPGVQPKMDAIRSMYSGKKIIIGRDKLDQTKGVLQKLRSFEQFLRDYPEWRNQVVLIQVTTPTTNINHKLLETKVSELVSHINGLYGSLEFTPVHHYHQDIDRDEYYALLSAADVGLITSVRDGMNTTSFEFIICQHEERHSPLILSEFTGTAGSLSAALMVNPWDSVGVAKAINEGLNMTPEEKLTRHMQLYDHVTAHTAGFWAESFVKQLVSCTEKRSLQSHATPALDLDILLKNYNKAEKRLMFFDYDGTLTPIVSVPSDARPSKEMLHYLQTLCDDPRNEVWVISGRDQQTLDNWLGSTIKNIGLSAEHGCFLKPAKATQWANMLDDINMSWKHDVTEIFEYYTERTQGSFIEFKKSSITWHYRMADAEYGAFQAKECQNHLENAIVSKLPIEILIGKKNIEVRPASINKGEIVKRILAQHANADFVICAGDDKTDEDMFRTLSTARLAHAQSLYSITVGPPEKKTMANWHVKTSGDLVNVLGHMATTAVAGKQ</sequence>
<dbReference type="Pfam" id="PF02358">
    <property type="entry name" value="Trehalose_PPase"/>
    <property type="match status" value="1"/>
</dbReference>
<dbReference type="Gene3D" id="3.30.70.1020">
    <property type="entry name" value="Trehalose-6-phosphate phosphatase related protein, domain 2"/>
    <property type="match status" value="1"/>
</dbReference>
<dbReference type="Pfam" id="PF00982">
    <property type="entry name" value="Glyco_transf_20"/>
    <property type="match status" value="1"/>
</dbReference>
<dbReference type="InterPro" id="IPR036412">
    <property type="entry name" value="HAD-like_sf"/>
</dbReference>
<dbReference type="GO" id="GO:0003825">
    <property type="term" value="F:alpha,alpha-trehalose-phosphate synthase (UDP-forming) activity"/>
    <property type="evidence" value="ECO:0007669"/>
    <property type="project" value="TreeGrafter"/>
</dbReference>
<evidence type="ECO:0000313" key="4">
    <source>
        <dbReference type="EMBL" id="KAI9278426.1"/>
    </source>
</evidence>
<dbReference type="NCBIfam" id="TIGR01484">
    <property type="entry name" value="HAD-SF-IIB"/>
    <property type="match status" value="1"/>
</dbReference>
<evidence type="ECO:0000313" key="5">
    <source>
        <dbReference type="Proteomes" id="UP001209540"/>
    </source>
</evidence>
<dbReference type="NCBIfam" id="NF011071">
    <property type="entry name" value="PRK14501.1"/>
    <property type="match status" value="1"/>
</dbReference>
<feature type="region of interest" description="Disordered" evidence="3">
    <location>
        <begin position="105"/>
        <end position="137"/>
    </location>
</feature>
<evidence type="ECO:0000256" key="1">
    <source>
        <dbReference type="ARBA" id="ARBA00005409"/>
    </source>
</evidence>
<protein>
    <submittedName>
        <fullName evidence="4">Glycosyltransferase family 20-domain-containing protein</fullName>
    </submittedName>
</protein>
<dbReference type="CDD" id="cd03788">
    <property type="entry name" value="GT20_TPS"/>
    <property type="match status" value="1"/>
</dbReference>
<gene>
    <name evidence="4" type="ORF">BDA99DRAFT_492108</name>
</gene>
<dbReference type="GO" id="GO:0004805">
    <property type="term" value="F:trehalose-phosphatase activity"/>
    <property type="evidence" value="ECO:0007669"/>
    <property type="project" value="TreeGrafter"/>
</dbReference>
<proteinExistence type="inferred from homology"/>
<comment type="similarity">
    <text evidence="2">In the C-terminal section; belongs to the trehalose phosphatase family.</text>
</comment>
<dbReference type="AlphaFoldDB" id="A0AAD5KBZ7"/>
<comment type="caution">
    <text evidence="4">The sequence shown here is derived from an EMBL/GenBank/DDBJ whole genome shotgun (WGS) entry which is preliminary data.</text>
</comment>
<dbReference type="GO" id="GO:0005829">
    <property type="term" value="C:cytosol"/>
    <property type="evidence" value="ECO:0007669"/>
    <property type="project" value="TreeGrafter"/>
</dbReference>
<dbReference type="Proteomes" id="UP001209540">
    <property type="component" value="Unassembled WGS sequence"/>
</dbReference>
<dbReference type="InterPro" id="IPR023214">
    <property type="entry name" value="HAD_sf"/>
</dbReference>
<dbReference type="NCBIfam" id="TIGR00685">
    <property type="entry name" value="T6PP"/>
    <property type="match status" value="1"/>
</dbReference>
<dbReference type="CDD" id="cd01627">
    <property type="entry name" value="HAD_TPP"/>
    <property type="match status" value="1"/>
</dbReference>
<reference evidence="4" key="2">
    <citation type="submission" date="2023-02" db="EMBL/GenBank/DDBJ databases">
        <authorList>
            <consortium name="DOE Joint Genome Institute"/>
            <person name="Mondo S.J."/>
            <person name="Chang Y."/>
            <person name="Wang Y."/>
            <person name="Ahrendt S."/>
            <person name="Andreopoulos W."/>
            <person name="Barry K."/>
            <person name="Beard J."/>
            <person name="Benny G.L."/>
            <person name="Blankenship S."/>
            <person name="Bonito G."/>
            <person name="Cuomo C."/>
            <person name="Desiro A."/>
            <person name="Gervers K.A."/>
            <person name="Hundley H."/>
            <person name="Kuo A."/>
            <person name="LaButti K."/>
            <person name="Lang B.F."/>
            <person name="Lipzen A."/>
            <person name="O'Donnell K."/>
            <person name="Pangilinan J."/>
            <person name="Reynolds N."/>
            <person name="Sandor L."/>
            <person name="Smith M.W."/>
            <person name="Tsang A."/>
            <person name="Grigoriev I.V."/>
            <person name="Stajich J.E."/>
            <person name="Spatafora J.W."/>
        </authorList>
    </citation>
    <scope>NUCLEOTIDE SEQUENCE</scope>
    <source>
        <strain evidence="4">RSA 2281</strain>
    </source>
</reference>
<accession>A0AAD5KBZ7</accession>
<reference evidence="4" key="1">
    <citation type="journal article" date="2022" name="IScience">
        <title>Evolution of zygomycete secretomes and the origins of terrestrial fungal ecologies.</title>
        <authorList>
            <person name="Chang Y."/>
            <person name="Wang Y."/>
            <person name="Mondo S."/>
            <person name="Ahrendt S."/>
            <person name="Andreopoulos W."/>
            <person name="Barry K."/>
            <person name="Beard J."/>
            <person name="Benny G.L."/>
            <person name="Blankenship S."/>
            <person name="Bonito G."/>
            <person name="Cuomo C."/>
            <person name="Desiro A."/>
            <person name="Gervers K.A."/>
            <person name="Hundley H."/>
            <person name="Kuo A."/>
            <person name="LaButti K."/>
            <person name="Lang B.F."/>
            <person name="Lipzen A."/>
            <person name="O'Donnell K."/>
            <person name="Pangilinan J."/>
            <person name="Reynolds N."/>
            <person name="Sandor L."/>
            <person name="Smith M.E."/>
            <person name="Tsang A."/>
            <person name="Grigoriev I.V."/>
            <person name="Stajich J.E."/>
            <person name="Spatafora J.W."/>
        </authorList>
    </citation>
    <scope>NUCLEOTIDE SEQUENCE</scope>
    <source>
        <strain evidence="4">RSA 2281</strain>
    </source>
</reference>
<feature type="compositionally biased region" description="Polar residues" evidence="3">
    <location>
        <begin position="53"/>
        <end position="70"/>
    </location>
</feature>
<feature type="region of interest" description="Disordered" evidence="3">
    <location>
        <begin position="43"/>
        <end position="91"/>
    </location>
</feature>
<organism evidence="4 5">
    <name type="scientific">Phascolomyces articulosus</name>
    <dbReference type="NCBI Taxonomy" id="60185"/>
    <lineage>
        <taxon>Eukaryota</taxon>
        <taxon>Fungi</taxon>
        <taxon>Fungi incertae sedis</taxon>
        <taxon>Mucoromycota</taxon>
        <taxon>Mucoromycotina</taxon>
        <taxon>Mucoromycetes</taxon>
        <taxon>Mucorales</taxon>
        <taxon>Lichtheimiaceae</taxon>
        <taxon>Phascolomyces</taxon>
    </lineage>
</organism>
<dbReference type="InterPro" id="IPR001830">
    <property type="entry name" value="Glyco_trans_20"/>
</dbReference>
<evidence type="ECO:0000256" key="3">
    <source>
        <dbReference type="SAM" id="MobiDB-lite"/>
    </source>
</evidence>
<dbReference type="InterPro" id="IPR003337">
    <property type="entry name" value="Trehalose_PPase"/>
</dbReference>
<dbReference type="FunFam" id="3.40.50.1000:FF:000052">
    <property type="entry name" value="Alpha,alpha-trehalose-phosphate synthase [UDP-forming] 6"/>
    <property type="match status" value="1"/>
</dbReference>
<dbReference type="InterPro" id="IPR006379">
    <property type="entry name" value="HAD-SF_hydro_IIB"/>
</dbReference>
<keyword evidence="5" id="KW-1185">Reference proteome</keyword>
<feature type="compositionally biased region" description="Low complexity" evidence="3">
    <location>
        <begin position="110"/>
        <end position="123"/>
    </location>
</feature>